<evidence type="ECO:0000313" key="1">
    <source>
        <dbReference type="EMBL" id="SCG41366.1"/>
    </source>
</evidence>
<dbReference type="Proteomes" id="UP000198217">
    <property type="component" value="Chromosome I"/>
</dbReference>
<dbReference type="AlphaFoldDB" id="A0A1C5H5P3"/>
<protein>
    <submittedName>
        <fullName evidence="1">Uncharacterized protein</fullName>
    </submittedName>
</protein>
<name>A0A1C5H5P3_9ACTN</name>
<dbReference type="RefSeq" id="WP_088992708.1">
    <property type="nucleotide sequence ID" value="NZ_LT607750.1"/>
</dbReference>
<reference evidence="1 2" key="1">
    <citation type="submission" date="2016-06" db="EMBL/GenBank/DDBJ databases">
        <authorList>
            <person name="Kjaerup R.B."/>
            <person name="Dalgaard T.S."/>
            <person name="Juul-Madsen H.R."/>
        </authorList>
    </citation>
    <scope>NUCLEOTIDE SEQUENCE [LARGE SCALE GENOMIC DNA]</scope>
    <source>
        <strain evidence="1 2">DSM 43904</strain>
    </source>
</reference>
<gene>
    <name evidence="1" type="ORF">GA0070609_1019</name>
</gene>
<keyword evidence="2" id="KW-1185">Reference proteome</keyword>
<organism evidence="1 2">
    <name type="scientific">Micromonospora echinaurantiaca</name>
    <dbReference type="NCBI Taxonomy" id="47857"/>
    <lineage>
        <taxon>Bacteria</taxon>
        <taxon>Bacillati</taxon>
        <taxon>Actinomycetota</taxon>
        <taxon>Actinomycetes</taxon>
        <taxon>Micromonosporales</taxon>
        <taxon>Micromonosporaceae</taxon>
        <taxon>Micromonospora</taxon>
    </lineage>
</organism>
<dbReference type="EMBL" id="LT607750">
    <property type="protein sequence ID" value="SCG41366.1"/>
    <property type="molecule type" value="Genomic_DNA"/>
</dbReference>
<accession>A0A1C5H5P3</accession>
<evidence type="ECO:0000313" key="2">
    <source>
        <dbReference type="Proteomes" id="UP000198217"/>
    </source>
</evidence>
<proteinExistence type="predicted"/>
<sequence length="89" mass="9785">MDEAVELAWLRERVRGLESALLGSRRELFDLRCRLAVIARVAGDLDRAQRAPGVAFGAINAALHGQPATLRHVARQVARRRPGPPDRPA</sequence>